<reference evidence="2 3" key="1">
    <citation type="journal article" date="2019" name="Emerg. Microbes Infect.">
        <title>Comprehensive subspecies identification of 175 nontuberculous mycobacteria species based on 7547 genomic profiles.</title>
        <authorList>
            <person name="Matsumoto Y."/>
            <person name="Kinjo T."/>
            <person name="Motooka D."/>
            <person name="Nabeya D."/>
            <person name="Jung N."/>
            <person name="Uechi K."/>
            <person name="Horii T."/>
            <person name="Iida T."/>
            <person name="Fujita J."/>
            <person name="Nakamura S."/>
        </authorList>
    </citation>
    <scope>NUCLEOTIDE SEQUENCE [LARGE SCALE GENOMIC DNA]</scope>
    <source>
        <strain evidence="2 3">JCM 13573</strain>
    </source>
</reference>
<evidence type="ECO:0008006" key="4">
    <source>
        <dbReference type="Google" id="ProtNLM"/>
    </source>
</evidence>
<dbReference type="Proteomes" id="UP000465306">
    <property type="component" value="Unassembled WGS sequence"/>
</dbReference>
<keyword evidence="3" id="KW-1185">Reference proteome</keyword>
<gene>
    <name evidence="2" type="ORF">MKUB_00470</name>
</gene>
<dbReference type="EMBL" id="BLKU01000001">
    <property type="protein sequence ID" value="GFG62557.1"/>
    <property type="molecule type" value="Genomic_DNA"/>
</dbReference>
<sequence>MTRASTNETLVLSGLVELAAGALTGWPYALAIADSERARRLGIRSTPRLRQWHLDLIALGALSVLVGAAVPDLPRSVAWPLAAGCWTNANAFGVLAFRPDAAETTAYRTAVAASFTAVSWGSTSLAALALRRRRPSARRNRRELRVNFATAEG</sequence>
<keyword evidence="1" id="KW-1133">Transmembrane helix</keyword>
<protein>
    <recommendedName>
        <fullName evidence="4">DUF1772 domain-containing protein</fullName>
    </recommendedName>
</protein>
<organism evidence="2 3">
    <name type="scientific">Mycobacterium kubicae</name>
    <dbReference type="NCBI Taxonomy" id="120959"/>
    <lineage>
        <taxon>Bacteria</taxon>
        <taxon>Bacillati</taxon>
        <taxon>Actinomycetota</taxon>
        <taxon>Actinomycetes</taxon>
        <taxon>Mycobacteriales</taxon>
        <taxon>Mycobacteriaceae</taxon>
        <taxon>Mycobacterium</taxon>
        <taxon>Mycobacterium simiae complex</taxon>
    </lineage>
</organism>
<evidence type="ECO:0000313" key="2">
    <source>
        <dbReference type="EMBL" id="GFG62557.1"/>
    </source>
</evidence>
<accession>A0ABQ1BFQ0</accession>
<feature type="transmembrane region" description="Helical" evidence="1">
    <location>
        <begin position="110"/>
        <end position="130"/>
    </location>
</feature>
<evidence type="ECO:0000313" key="3">
    <source>
        <dbReference type="Proteomes" id="UP000465306"/>
    </source>
</evidence>
<name>A0ABQ1BFQ0_9MYCO</name>
<evidence type="ECO:0000256" key="1">
    <source>
        <dbReference type="SAM" id="Phobius"/>
    </source>
</evidence>
<keyword evidence="1" id="KW-0812">Transmembrane</keyword>
<dbReference type="RefSeq" id="WP_241007833.1">
    <property type="nucleotide sequence ID" value="NZ_BLKU01000001.1"/>
</dbReference>
<feature type="transmembrane region" description="Helical" evidence="1">
    <location>
        <begin position="52"/>
        <end position="70"/>
    </location>
</feature>
<proteinExistence type="predicted"/>
<comment type="caution">
    <text evidence="2">The sequence shown here is derived from an EMBL/GenBank/DDBJ whole genome shotgun (WGS) entry which is preliminary data.</text>
</comment>
<keyword evidence="1" id="KW-0472">Membrane</keyword>
<feature type="transmembrane region" description="Helical" evidence="1">
    <location>
        <begin position="12"/>
        <end position="31"/>
    </location>
</feature>